<protein>
    <submittedName>
        <fullName evidence="2">Uncharacterized protein</fullName>
    </submittedName>
</protein>
<name>A0ABU6R743_9FABA</name>
<evidence type="ECO:0000256" key="1">
    <source>
        <dbReference type="SAM" id="MobiDB-lite"/>
    </source>
</evidence>
<accession>A0ABU6R743</accession>
<gene>
    <name evidence="2" type="ORF">PIB30_014825</name>
</gene>
<feature type="compositionally biased region" description="Polar residues" evidence="1">
    <location>
        <begin position="101"/>
        <end position="118"/>
    </location>
</feature>
<dbReference type="EMBL" id="JASCZI010030248">
    <property type="protein sequence ID" value="MED6119775.1"/>
    <property type="molecule type" value="Genomic_DNA"/>
</dbReference>
<evidence type="ECO:0000313" key="2">
    <source>
        <dbReference type="EMBL" id="MED6119775.1"/>
    </source>
</evidence>
<proteinExistence type="predicted"/>
<feature type="region of interest" description="Disordered" evidence="1">
    <location>
        <begin position="101"/>
        <end position="120"/>
    </location>
</feature>
<keyword evidence="3" id="KW-1185">Reference proteome</keyword>
<dbReference type="Proteomes" id="UP001341840">
    <property type="component" value="Unassembled WGS sequence"/>
</dbReference>
<feature type="region of interest" description="Disordered" evidence="1">
    <location>
        <begin position="135"/>
        <end position="156"/>
    </location>
</feature>
<sequence length="156" mass="17173">MKNGGSWDLPAAADAPLTEEKTSLHEVDYSIASGDWKDDGGERLNDSGGLSRSGRDAHFTLLGFHFGHAPNHPPQHHPQIGTPPPIIIIIILNRHTNASLSSPTKQTWASRASMTEHSPPSLFRRNCPYWSSHRLNTETEEELADAKSRSSQSSTR</sequence>
<organism evidence="2 3">
    <name type="scientific">Stylosanthes scabra</name>
    <dbReference type="NCBI Taxonomy" id="79078"/>
    <lineage>
        <taxon>Eukaryota</taxon>
        <taxon>Viridiplantae</taxon>
        <taxon>Streptophyta</taxon>
        <taxon>Embryophyta</taxon>
        <taxon>Tracheophyta</taxon>
        <taxon>Spermatophyta</taxon>
        <taxon>Magnoliopsida</taxon>
        <taxon>eudicotyledons</taxon>
        <taxon>Gunneridae</taxon>
        <taxon>Pentapetalae</taxon>
        <taxon>rosids</taxon>
        <taxon>fabids</taxon>
        <taxon>Fabales</taxon>
        <taxon>Fabaceae</taxon>
        <taxon>Papilionoideae</taxon>
        <taxon>50 kb inversion clade</taxon>
        <taxon>dalbergioids sensu lato</taxon>
        <taxon>Dalbergieae</taxon>
        <taxon>Pterocarpus clade</taxon>
        <taxon>Stylosanthes</taxon>
    </lineage>
</organism>
<comment type="caution">
    <text evidence="2">The sequence shown here is derived from an EMBL/GenBank/DDBJ whole genome shotgun (WGS) entry which is preliminary data.</text>
</comment>
<evidence type="ECO:0000313" key="3">
    <source>
        <dbReference type="Proteomes" id="UP001341840"/>
    </source>
</evidence>
<reference evidence="2 3" key="1">
    <citation type="journal article" date="2023" name="Plants (Basel)">
        <title>Bridging the Gap: Combining Genomics and Transcriptomics Approaches to Understand Stylosanthes scabra, an Orphan Legume from the Brazilian Caatinga.</title>
        <authorList>
            <person name="Ferreira-Neto J.R.C."/>
            <person name="da Silva M.D."/>
            <person name="Binneck E."/>
            <person name="de Melo N.F."/>
            <person name="da Silva R.H."/>
            <person name="de Melo A.L.T.M."/>
            <person name="Pandolfi V."/>
            <person name="Bustamante F.O."/>
            <person name="Brasileiro-Vidal A.C."/>
            <person name="Benko-Iseppon A.M."/>
        </authorList>
    </citation>
    <scope>NUCLEOTIDE SEQUENCE [LARGE SCALE GENOMIC DNA]</scope>
    <source>
        <tissue evidence="2">Leaves</tissue>
    </source>
</reference>